<evidence type="ECO:0000313" key="9">
    <source>
        <dbReference type="EMBL" id="BCR06754.1"/>
    </source>
</evidence>
<evidence type="ECO:0000256" key="5">
    <source>
        <dbReference type="HAMAP-Rule" id="MF_00200"/>
    </source>
</evidence>
<feature type="binding site" evidence="5">
    <location>
        <position position="100"/>
    </location>
    <ligand>
        <name>ATP</name>
        <dbReference type="ChEBI" id="CHEBI:30616"/>
    </ligand>
</feature>
<dbReference type="InterPro" id="IPR013792">
    <property type="entry name" value="RNA3'P_cycl/enolpyr_Trfase_a/b"/>
</dbReference>
<evidence type="ECO:0000256" key="2">
    <source>
        <dbReference type="ARBA" id="ARBA00022598"/>
    </source>
</evidence>
<feature type="domain" description="RNA 3'-terminal phosphate cyclase insert" evidence="8">
    <location>
        <begin position="181"/>
        <end position="272"/>
    </location>
</feature>
<dbReference type="InterPro" id="IPR023797">
    <property type="entry name" value="RNA3'_phos_cyclase_dom"/>
</dbReference>
<dbReference type="SUPFAM" id="SSF55205">
    <property type="entry name" value="EPT/RTPC-like"/>
    <property type="match status" value="2"/>
</dbReference>
<feature type="active site" description="Tele-AMP-histidine intermediate" evidence="5">
    <location>
        <position position="309"/>
    </location>
</feature>
<dbReference type="Gene3D" id="3.65.10.20">
    <property type="entry name" value="RNA 3'-terminal phosphate cyclase domain"/>
    <property type="match status" value="1"/>
</dbReference>
<proteinExistence type="inferred from homology"/>
<dbReference type="HAMAP" id="MF_00200">
    <property type="entry name" value="RTC"/>
    <property type="match status" value="1"/>
</dbReference>
<reference evidence="9 10" key="1">
    <citation type="journal article" date="2016" name="C (Basel)">
        <title>Selective Growth of and Electricity Production by Marine Exoelectrogenic Bacteria in Self-Aggregated Hydrogel of Microbially Reduced Graphene Oxide.</title>
        <authorList>
            <person name="Yoshida N."/>
            <person name="Goto Y."/>
            <person name="Miyata Y."/>
        </authorList>
    </citation>
    <scope>NUCLEOTIDE SEQUENCE [LARGE SCALE GENOMIC DNA]</scope>
    <source>
        <strain evidence="9 10">NIT-T3</strain>
    </source>
</reference>
<feature type="binding site" evidence="5">
    <location>
        <begin position="283"/>
        <end position="287"/>
    </location>
    <ligand>
        <name>ATP</name>
        <dbReference type="ChEBI" id="CHEBI:30616"/>
    </ligand>
</feature>
<dbReference type="Gene3D" id="3.30.360.20">
    <property type="entry name" value="RNA 3'-terminal phosphate cyclase, insert domain"/>
    <property type="match status" value="1"/>
</dbReference>
<comment type="similarity">
    <text evidence="1 5">Belongs to the RNA 3'-terminal cyclase family. Type 1 subfamily.</text>
</comment>
<evidence type="ECO:0000256" key="4">
    <source>
        <dbReference type="ARBA" id="ARBA00024481"/>
    </source>
</evidence>
<gene>
    <name evidence="5" type="primary">rtcA</name>
    <name evidence="9" type="ORF">DESUT3_38230</name>
</gene>
<keyword evidence="5" id="KW-0963">Cytoplasm</keyword>
<feature type="domain" description="RNA 3'-terminal phosphate cyclase" evidence="7">
    <location>
        <begin position="8"/>
        <end position="325"/>
    </location>
</feature>
<reference evidence="9 10" key="2">
    <citation type="journal article" date="2021" name="Int. J. Syst. Evol. Microbiol.">
        <title>Isolation and Polyphasic Characterization of Desulfuromonas versatilis sp. Nov., an Electrogenic Bacteria Capable of Versatile Metabolism Isolated from a Graphene Oxide-Reducing Enrichment Culture.</title>
        <authorList>
            <person name="Xie L."/>
            <person name="Yoshida N."/>
            <person name="Ishii S."/>
            <person name="Meng L."/>
        </authorList>
    </citation>
    <scope>NUCLEOTIDE SEQUENCE [LARGE SCALE GENOMIC DNA]</scope>
    <source>
        <strain evidence="9 10">NIT-T3</strain>
    </source>
</reference>
<dbReference type="RefSeq" id="WP_221250136.1">
    <property type="nucleotide sequence ID" value="NZ_AP024355.1"/>
</dbReference>
<evidence type="ECO:0000256" key="3">
    <source>
        <dbReference type="ARBA" id="ARBA00022741"/>
    </source>
</evidence>
<dbReference type="SUPFAM" id="SSF52913">
    <property type="entry name" value="RNA 3'-terminal phosphate cyclase, RPTC, insert domain"/>
    <property type="match status" value="1"/>
</dbReference>
<dbReference type="EC" id="6.5.1.4" evidence="5 6"/>
<evidence type="ECO:0000256" key="6">
    <source>
        <dbReference type="NCBIfam" id="TIGR03399"/>
    </source>
</evidence>
<comment type="catalytic activity">
    <reaction evidence="4 5">
        <text>a 3'-end 3'-phospho-ribonucleotide-RNA + ATP = a 3'-end 2',3'-cyclophospho-ribonucleotide-RNA + AMP + diphosphate</text>
        <dbReference type="Rhea" id="RHEA:23976"/>
        <dbReference type="Rhea" id="RHEA-COMP:10463"/>
        <dbReference type="Rhea" id="RHEA-COMP:10464"/>
        <dbReference type="ChEBI" id="CHEBI:30616"/>
        <dbReference type="ChEBI" id="CHEBI:33019"/>
        <dbReference type="ChEBI" id="CHEBI:83062"/>
        <dbReference type="ChEBI" id="CHEBI:83064"/>
        <dbReference type="ChEBI" id="CHEBI:456215"/>
        <dbReference type="EC" id="6.5.1.4"/>
    </reaction>
</comment>
<dbReference type="Proteomes" id="UP001319827">
    <property type="component" value="Chromosome"/>
</dbReference>
<dbReference type="PANTHER" id="PTHR11096">
    <property type="entry name" value="RNA 3' TERMINAL PHOSPHATE CYCLASE"/>
    <property type="match status" value="1"/>
</dbReference>
<evidence type="ECO:0000313" key="10">
    <source>
        <dbReference type="Proteomes" id="UP001319827"/>
    </source>
</evidence>
<keyword evidence="3 5" id="KW-0547">Nucleotide-binding</keyword>
<dbReference type="NCBIfam" id="TIGR03399">
    <property type="entry name" value="RNA_3prim_cycl"/>
    <property type="match status" value="1"/>
</dbReference>
<keyword evidence="10" id="KW-1185">Reference proteome</keyword>
<dbReference type="EMBL" id="AP024355">
    <property type="protein sequence ID" value="BCR06754.1"/>
    <property type="molecule type" value="Genomic_DNA"/>
</dbReference>
<dbReference type="InterPro" id="IPR000228">
    <property type="entry name" value="RNA3'_term_phos_cyc"/>
</dbReference>
<dbReference type="InterPro" id="IPR036553">
    <property type="entry name" value="RPTC_insert"/>
</dbReference>
<evidence type="ECO:0000259" key="7">
    <source>
        <dbReference type="Pfam" id="PF01137"/>
    </source>
</evidence>
<dbReference type="Pfam" id="PF01137">
    <property type="entry name" value="RTC"/>
    <property type="match status" value="1"/>
</dbReference>
<keyword evidence="5" id="KW-0067">ATP-binding</keyword>
<dbReference type="PIRSF" id="PIRSF005378">
    <property type="entry name" value="RNA3'_term_phos_cycl_euk"/>
    <property type="match status" value="1"/>
</dbReference>
<dbReference type="InterPro" id="IPR013791">
    <property type="entry name" value="RNA3'-term_phos_cycl_insert"/>
</dbReference>
<dbReference type="Pfam" id="PF05189">
    <property type="entry name" value="RTC_insert"/>
    <property type="match status" value="1"/>
</dbReference>
<comment type="function">
    <text evidence="5">Catalyzes the conversion of 3'-phosphate to a 2',3'-cyclic phosphodiester at the end of RNA. The mechanism of action of the enzyme occurs in 3 steps: (A) adenylation of the enzyme by ATP; (B) transfer of adenylate to an RNA-N3'P to produce RNA-N3'PP5'A; (C) and attack of the adjacent 2'-hydroxyl on the 3'-phosphorus in the diester linkage to produce the cyclic end product. The biological role of this enzyme is unknown but it is likely to function in some aspects of cellular RNA processing.</text>
</comment>
<evidence type="ECO:0000256" key="1">
    <source>
        <dbReference type="ARBA" id="ARBA00009206"/>
    </source>
</evidence>
<organism evidence="9 10">
    <name type="scientific">Desulfuromonas versatilis</name>
    <dbReference type="NCBI Taxonomy" id="2802975"/>
    <lineage>
        <taxon>Bacteria</taxon>
        <taxon>Pseudomonadati</taxon>
        <taxon>Thermodesulfobacteriota</taxon>
        <taxon>Desulfuromonadia</taxon>
        <taxon>Desulfuromonadales</taxon>
        <taxon>Desulfuromonadaceae</taxon>
        <taxon>Desulfuromonas</taxon>
    </lineage>
</organism>
<evidence type="ECO:0000259" key="8">
    <source>
        <dbReference type="Pfam" id="PF05189"/>
    </source>
</evidence>
<dbReference type="NCBIfam" id="NF003246">
    <property type="entry name" value="PRK04204.1-2"/>
    <property type="match status" value="1"/>
</dbReference>
<protein>
    <recommendedName>
        <fullName evidence="5 6">RNA 3'-terminal phosphate cyclase</fullName>
        <shortName evidence="5">RNA cyclase</shortName>
        <shortName evidence="5">RNA-3'-phosphate cyclase</shortName>
        <ecNumber evidence="5 6">6.5.1.4</ecNumber>
    </recommendedName>
</protein>
<dbReference type="InterPro" id="IPR037136">
    <property type="entry name" value="RNA3'_phos_cyclase_dom_sf"/>
</dbReference>
<name>A0ABN6E672_9BACT</name>
<dbReference type="InterPro" id="IPR017770">
    <property type="entry name" value="RNA3'_term_phos_cyc_type_1"/>
</dbReference>
<keyword evidence="2 5" id="KW-0436">Ligase</keyword>
<dbReference type="PANTHER" id="PTHR11096:SF0">
    <property type="entry name" value="RNA 3'-TERMINAL PHOSPHATE CYCLASE"/>
    <property type="match status" value="1"/>
</dbReference>
<accession>A0ABN6E672</accession>
<sequence>MVEIDGSYGEGGGQVLRSALSLSLLTGRAVRLKNIRSGRSRPGLMPQHLKAVQAASAVGRARVEGAAPGSTALVFEPAGLHPGQFRFDIGTAGSTSLVLQTILLPLCLAGEPSHCVITGGTHVPWSPCYHYLQRLWLPCLRRAGLEVALEMERTGFYPRGGGKISASIAPVEALRPLSLAERGAIRSASLLSFVTQLDERIAERQLHQARRRLAGRFGRIEQELAELPGPGKGSLLLVVAEFEHSRCCYYGLGERGKSAERVADEAVDALERFLGSGGAIDEHLADQLLLPLALAEGRSELRTARVTEHLLTNAWVIRQFLPADIVIEEAPGRAGLVRIDGCGWPPRKL</sequence>
<comment type="subcellular location">
    <subcellularLocation>
        <location evidence="5">Cytoplasm</location>
    </subcellularLocation>
</comment>